<dbReference type="PRINTS" id="PR00081">
    <property type="entry name" value="GDHRDH"/>
</dbReference>
<dbReference type="GO" id="GO:0016616">
    <property type="term" value="F:oxidoreductase activity, acting on the CH-OH group of donors, NAD or NADP as acceptor"/>
    <property type="evidence" value="ECO:0007669"/>
    <property type="project" value="TreeGrafter"/>
</dbReference>
<dbReference type="GO" id="GO:0018449">
    <property type="term" value="F:1-phenylethanol dehydrogenase activity"/>
    <property type="evidence" value="ECO:0007669"/>
    <property type="project" value="UniProtKB-EC"/>
</dbReference>
<dbReference type="Proteomes" id="UP000195273">
    <property type="component" value="Chromosome"/>
</dbReference>
<dbReference type="CDD" id="cd05233">
    <property type="entry name" value="SDR_c"/>
    <property type="match status" value="1"/>
</dbReference>
<evidence type="ECO:0000313" key="2">
    <source>
        <dbReference type="EMBL" id="ARU01195.1"/>
    </source>
</evidence>
<dbReference type="RefSeq" id="WP_087207806.1">
    <property type="nucleotide sequence ID" value="NZ_CP021431.1"/>
</dbReference>
<dbReference type="AlphaFoldDB" id="A0A1Y0EC58"/>
<organism evidence="2 3">
    <name type="scientific">Yoonia vestfoldensis</name>
    <dbReference type="NCBI Taxonomy" id="245188"/>
    <lineage>
        <taxon>Bacteria</taxon>
        <taxon>Pseudomonadati</taxon>
        <taxon>Pseudomonadota</taxon>
        <taxon>Alphaproteobacteria</taxon>
        <taxon>Rhodobacterales</taxon>
        <taxon>Paracoccaceae</taxon>
        <taxon>Yoonia</taxon>
    </lineage>
</organism>
<dbReference type="Gene3D" id="3.40.50.720">
    <property type="entry name" value="NAD(P)-binding Rossmann-like Domain"/>
    <property type="match status" value="1"/>
</dbReference>
<evidence type="ECO:0000313" key="3">
    <source>
        <dbReference type="Proteomes" id="UP000195273"/>
    </source>
</evidence>
<dbReference type="PANTHER" id="PTHR42760">
    <property type="entry name" value="SHORT-CHAIN DEHYDROGENASES/REDUCTASES FAMILY MEMBER"/>
    <property type="match status" value="1"/>
</dbReference>
<proteinExistence type="inferred from homology"/>
<dbReference type="KEGG" id="lvs:LOKVESSMR4R_01882"/>
<comment type="similarity">
    <text evidence="1">Belongs to the short-chain dehydrogenases/reductases (SDR) family.</text>
</comment>
<evidence type="ECO:0000256" key="1">
    <source>
        <dbReference type="ARBA" id="ARBA00006484"/>
    </source>
</evidence>
<dbReference type="InterPro" id="IPR002347">
    <property type="entry name" value="SDR_fam"/>
</dbReference>
<dbReference type="SUPFAM" id="SSF51735">
    <property type="entry name" value="NAD(P)-binding Rossmann-fold domains"/>
    <property type="match status" value="1"/>
</dbReference>
<dbReference type="PANTHER" id="PTHR42760:SF78">
    <property type="entry name" value="3-OXOACYL-[ACYL-CARRIER-PROTEIN] REDUCTASE [NADH]"/>
    <property type="match status" value="1"/>
</dbReference>
<keyword evidence="3" id="KW-1185">Reference proteome</keyword>
<dbReference type="InterPro" id="IPR020904">
    <property type="entry name" value="Sc_DH/Rdtase_CS"/>
</dbReference>
<keyword evidence="2" id="KW-0560">Oxidoreductase</keyword>
<dbReference type="EMBL" id="CP021431">
    <property type="protein sequence ID" value="ARU01195.1"/>
    <property type="molecule type" value="Genomic_DNA"/>
</dbReference>
<dbReference type="InterPro" id="IPR036291">
    <property type="entry name" value="NAD(P)-bd_dom_sf"/>
</dbReference>
<dbReference type="Pfam" id="PF00106">
    <property type="entry name" value="adh_short"/>
    <property type="match status" value="1"/>
</dbReference>
<reference evidence="2 3" key="1">
    <citation type="submission" date="2017-05" db="EMBL/GenBank/DDBJ databases">
        <title>Genome Sequence of Loktanella vestfoldensis Strain SMR4r Isolated from a Culture of the Diatom Skeletonema marinoi.</title>
        <authorList>
            <person name="Topel M."/>
            <person name="Pinder M.I.M."/>
            <person name="Johansson O.N."/>
            <person name="Kourtchenko O."/>
            <person name="Godhe A."/>
            <person name="Clarke A.K."/>
        </authorList>
    </citation>
    <scope>NUCLEOTIDE SEQUENCE [LARGE SCALE GENOMIC DNA]</scope>
    <source>
        <strain evidence="2 3">SMR4r</strain>
    </source>
</reference>
<name>A0A1Y0EC58_9RHOB</name>
<dbReference type="PROSITE" id="PS00061">
    <property type="entry name" value="ADH_SHORT"/>
    <property type="match status" value="1"/>
</dbReference>
<dbReference type="OrthoDB" id="9808814at2"/>
<sequence>MRALITGGSDGLGAAIVRALRSKGAALWIIDQTVPQTGADQQFVPCDLAQADAVAALPARLHGAGPFDLVVMCAGINAVGPFETMPPAMIRKVHDINCAAPILLAQGLLARGLIAPGGRVIFIASVSHYTGYPGASTYAGGKDALVAFARALRPALWRDHRIIVQVATPGPMQTAHAARHAPLGSSGRGRACPDRIARRILRSRWRSIIVPGAASQAMALFGRLFPAQATKTMRKLLYERLP</sequence>
<dbReference type="EC" id="1.1.1.311" evidence="2"/>
<gene>
    <name evidence="2" type="primary">ped</name>
    <name evidence="2" type="ORF">LOKVESSMR4R_01882</name>
</gene>
<accession>A0A1Y0EC58</accession>
<protein>
    <submittedName>
        <fullName evidence="2">(S)-1-phenylethanol dehydrogenase</fullName>
        <ecNumber evidence="2">1.1.1.311</ecNumber>
    </submittedName>
</protein>